<evidence type="ECO:0000256" key="2">
    <source>
        <dbReference type="ARBA" id="ARBA00006352"/>
    </source>
</evidence>
<dbReference type="CDD" id="cd00038">
    <property type="entry name" value="CAP_ED"/>
    <property type="match status" value="4"/>
</dbReference>
<dbReference type="Proteomes" id="UP001190700">
    <property type="component" value="Unassembled WGS sequence"/>
</dbReference>
<comment type="similarity">
    <text evidence="2">Belongs to the protein kinase superfamily. AGC Ser/Thr protein kinase family. cGMP subfamily.</text>
</comment>
<dbReference type="PROSITE" id="PS00889">
    <property type="entry name" value="CNMP_BINDING_2"/>
    <property type="match status" value="2"/>
</dbReference>
<evidence type="ECO:0000259" key="23">
    <source>
        <dbReference type="PROSITE" id="PS51285"/>
    </source>
</evidence>
<gene>
    <name evidence="24" type="ORF">CYMTET_8458</name>
</gene>
<dbReference type="PROSITE" id="PS50011">
    <property type="entry name" value="PROTEIN_KINASE_DOM"/>
    <property type="match status" value="1"/>
</dbReference>
<dbReference type="PROSITE" id="PS00108">
    <property type="entry name" value="PROTEIN_KINASE_ST"/>
    <property type="match status" value="1"/>
</dbReference>
<keyword evidence="6" id="KW-0140">cGMP</keyword>
<keyword evidence="25" id="KW-1185">Reference proteome</keyword>
<dbReference type="Pfam" id="PF00069">
    <property type="entry name" value="Pkinase"/>
    <property type="match status" value="1"/>
</dbReference>
<dbReference type="Pfam" id="PF00027">
    <property type="entry name" value="cNMP_binding"/>
    <property type="match status" value="4"/>
</dbReference>
<dbReference type="SUPFAM" id="SSF56112">
    <property type="entry name" value="Protein kinase-like (PK-like)"/>
    <property type="match status" value="1"/>
</dbReference>
<evidence type="ECO:0000256" key="8">
    <source>
        <dbReference type="ARBA" id="ARBA00022723"/>
    </source>
</evidence>
<dbReference type="SMART" id="SM00100">
    <property type="entry name" value="cNMP"/>
    <property type="match status" value="4"/>
</dbReference>
<evidence type="ECO:0000256" key="16">
    <source>
        <dbReference type="ARBA" id="ARBA00047462"/>
    </source>
</evidence>
<dbReference type="GO" id="GO:0005524">
    <property type="term" value="F:ATP binding"/>
    <property type="evidence" value="ECO:0007669"/>
    <property type="project" value="UniProtKB-UniRule"/>
</dbReference>
<dbReference type="GO" id="GO:0030553">
    <property type="term" value="F:cGMP binding"/>
    <property type="evidence" value="ECO:0007669"/>
    <property type="project" value="UniProtKB-KW"/>
</dbReference>
<dbReference type="PROSITE" id="PS50042">
    <property type="entry name" value="CNMP_BINDING_3"/>
    <property type="match status" value="4"/>
</dbReference>
<evidence type="ECO:0000259" key="21">
    <source>
        <dbReference type="PROSITE" id="PS50011"/>
    </source>
</evidence>
<keyword evidence="13" id="KW-0142">cGMP-binding</keyword>
<dbReference type="InterPro" id="IPR008271">
    <property type="entry name" value="Ser/Thr_kinase_AS"/>
</dbReference>
<dbReference type="PANTHER" id="PTHR24353">
    <property type="entry name" value="CYCLIC NUCLEOTIDE-DEPENDENT PROTEIN KINASE"/>
    <property type="match status" value="1"/>
</dbReference>
<dbReference type="PROSITE" id="PS00107">
    <property type="entry name" value="PROTEIN_KINASE_ATP"/>
    <property type="match status" value="1"/>
</dbReference>
<name>A0AAE0LG20_9CHLO</name>
<feature type="region of interest" description="Disordered" evidence="20">
    <location>
        <begin position="843"/>
        <end position="863"/>
    </location>
</feature>
<feature type="domain" description="Cyclic nucleotide-binding" evidence="22">
    <location>
        <begin position="64"/>
        <end position="180"/>
    </location>
</feature>
<sequence>MSGRTFAFHSSWQSPQHCGETCESLKGQEQRYGVLITSLDDVRNIPKSKDEVKKIFEAVDGNLMFENMSLDLKHAIIATMDTVKLAAHQDIITEGDSGDAFYVIQEGECTVSKESSQEEGRLGPGQCFGELALLYNAPRSATVKATTAVTLWKLDQLAYSAVTQAHAQRVNQEKRELVESVKSFMYLAPQHKNALVDALVPEVYEKGEKIIKKGDVGDRFYIVDQGKVNVEIEPGVIASCLNRGEVFGEQALINDDVRTATVIAATGPVICLTLTRQDFQCLFGALESAWRWGSLREVPILSPLTDSQITELVNLLTSTSYGKGDFIYRKGEPSEGLFILESGTAKMMDGTHNVLQLTEKGKVFGENGLLNAEKRAYDIVCTSDSNTVLMLSREALTAKVGDLNKIKSAWRLEKIRRVPLLSQLTDEEQLKVAEHMEVKVFQKGEVIFKKGEAGDGFYVIESGQVNILTGDYDESVLRTLYKGDYFGELTLLGTGEEKRAKTVVALKTACTLVINRSNFEKSLGPLKELLEKNAKEYDLKGGKKLKVKGLNQLKMKAILGMGAFGKVVLVKYLEQFFALKCIVVQQILRHGLQEHLLRERDIMLMCYSPFLVSLYCTLRDSRSLYMIMETVHGGELYNYLQGLPEKRVSEKSAKFYTACTLLAFEYLHDREIAHRDLKPENLLLDAKGYLKLTDFGFSKRIEGRSFTTCGTPDYMAPELFSHGGHTAAVDWWALGVLIYEMVSGVTPFFTNDEVLRVQMVKRGKFKRPPNISDSCYSIMQALMCTNPSKRLGNLRDGSNDIKKHPWFSDIDWDDLSAQNVPAPFVPAAVDLEGFTGKLPLATRHPAEKQKNGGIPEKGVFDDW</sequence>
<dbReference type="Gene3D" id="1.10.510.10">
    <property type="entry name" value="Transferase(Phosphotransferase) domain 1"/>
    <property type="match status" value="1"/>
</dbReference>
<evidence type="ECO:0000256" key="6">
    <source>
        <dbReference type="ARBA" id="ARBA00022535"/>
    </source>
</evidence>
<keyword evidence="5" id="KW-0723">Serine/threonine-protein kinase</keyword>
<protein>
    <recommendedName>
        <fullName evidence="14">cGMP-dependent protein kinase</fullName>
        <ecNumber evidence="3">2.7.11.12</ecNumber>
    </recommendedName>
</protein>
<feature type="binding site" evidence="18">
    <location>
        <begin position="559"/>
        <end position="567"/>
    </location>
    <ligand>
        <name>ATP</name>
        <dbReference type="ChEBI" id="CHEBI:30616"/>
    </ligand>
</feature>
<evidence type="ECO:0000256" key="18">
    <source>
        <dbReference type="PIRSR" id="PIRSR000559-2"/>
    </source>
</evidence>
<dbReference type="FunFam" id="1.10.510.10:FF:000210">
    <property type="entry name" value="Non-specific serine/threonine protein kinase"/>
    <property type="match status" value="1"/>
</dbReference>
<evidence type="ECO:0000256" key="10">
    <source>
        <dbReference type="ARBA" id="ARBA00022777"/>
    </source>
</evidence>
<dbReference type="InterPro" id="IPR018488">
    <property type="entry name" value="cNMP-bd_CS"/>
</dbReference>
<dbReference type="EMBL" id="LGRX02002616">
    <property type="protein sequence ID" value="KAK3283862.1"/>
    <property type="molecule type" value="Genomic_DNA"/>
</dbReference>
<dbReference type="GO" id="GO:0005952">
    <property type="term" value="C:cAMP-dependent protein kinase complex"/>
    <property type="evidence" value="ECO:0007669"/>
    <property type="project" value="TreeGrafter"/>
</dbReference>
<dbReference type="SMART" id="SM00220">
    <property type="entry name" value="S_TKc"/>
    <property type="match status" value="1"/>
</dbReference>
<feature type="binding site" evidence="18 19">
    <location>
        <position position="580"/>
    </location>
    <ligand>
        <name>ATP</name>
        <dbReference type="ChEBI" id="CHEBI:30616"/>
    </ligand>
</feature>
<organism evidence="24 25">
    <name type="scientific">Cymbomonas tetramitiformis</name>
    <dbReference type="NCBI Taxonomy" id="36881"/>
    <lineage>
        <taxon>Eukaryota</taxon>
        <taxon>Viridiplantae</taxon>
        <taxon>Chlorophyta</taxon>
        <taxon>Pyramimonadophyceae</taxon>
        <taxon>Pyramimonadales</taxon>
        <taxon>Pyramimonadaceae</taxon>
        <taxon>Cymbomonas</taxon>
    </lineage>
</organism>
<feature type="domain" description="Protein kinase" evidence="21">
    <location>
        <begin position="553"/>
        <end position="807"/>
    </location>
</feature>
<feature type="domain" description="Cyclic nucleotide-binding" evidence="22">
    <location>
        <begin position="300"/>
        <end position="396"/>
    </location>
</feature>
<evidence type="ECO:0000256" key="3">
    <source>
        <dbReference type="ARBA" id="ARBA00012428"/>
    </source>
</evidence>
<evidence type="ECO:0000256" key="9">
    <source>
        <dbReference type="ARBA" id="ARBA00022741"/>
    </source>
</evidence>
<reference evidence="24 25" key="1">
    <citation type="journal article" date="2015" name="Genome Biol. Evol.">
        <title>Comparative Genomics of a Bacterivorous Green Alga Reveals Evolutionary Causalities and Consequences of Phago-Mixotrophic Mode of Nutrition.</title>
        <authorList>
            <person name="Burns J.A."/>
            <person name="Paasch A."/>
            <person name="Narechania A."/>
            <person name="Kim E."/>
        </authorList>
    </citation>
    <scope>NUCLEOTIDE SEQUENCE [LARGE SCALE GENOMIC DNA]</scope>
    <source>
        <strain evidence="24 25">PLY_AMNH</strain>
    </source>
</reference>
<evidence type="ECO:0000259" key="22">
    <source>
        <dbReference type="PROSITE" id="PS50042"/>
    </source>
</evidence>
<dbReference type="InterPro" id="IPR018490">
    <property type="entry name" value="cNMP-bd_dom_sf"/>
</dbReference>
<keyword evidence="8" id="KW-0479">Metal-binding</keyword>
<dbReference type="InterPro" id="IPR017441">
    <property type="entry name" value="Protein_kinase_ATP_BS"/>
</dbReference>
<keyword evidence="9 18" id="KW-0547">Nucleotide-binding</keyword>
<feature type="domain" description="Cyclic nucleotide-binding" evidence="22">
    <location>
        <begin position="420"/>
        <end position="540"/>
    </location>
</feature>
<evidence type="ECO:0000256" key="11">
    <source>
        <dbReference type="ARBA" id="ARBA00022840"/>
    </source>
</evidence>
<dbReference type="PIRSF" id="PIRSF000559">
    <property type="entry name" value="cGMP-dep_kinase"/>
    <property type="match status" value="1"/>
</dbReference>
<evidence type="ECO:0000256" key="17">
    <source>
        <dbReference type="PIRSR" id="PIRSR000559-1"/>
    </source>
</evidence>
<dbReference type="InterPro" id="IPR000961">
    <property type="entry name" value="AGC-kinase_C"/>
</dbReference>
<evidence type="ECO:0000256" key="20">
    <source>
        <dbReference type="SAM" id="MobiDB-lite"/>
    </source>
</evidence>
<dbReference type="GO" id="GO:0004692">
    <property type="term" value="F:cGMP-dependent protein kinase activity"/>
    <property type="evidence" value="ECO:0007669"/>
    <property type="project" value="UniProtKB-EC"/>
</dbReference>
<keyword evidence="12" id="KW-0460">Magnesium</keyword>
<evidence type="ECO:0000313" key="24">
    <source>
        <dbReference type="EMBL" id="KAK3283862.1"/>
    </source>
</evidence>
<dbReference type="InterPro" id="IPR014710">
    <property type="entry name" value="RmlC-like_jellyroll"/>
</dbReference>
<evidence type="ECO:0000256" key="13">
    <source>
        <dbReference type="ARBA" id="ARBA00022992"/>
    </source>
</evidence>
<accession>A0AAE0LG20</accession>
<dbReference type="InterPro" id="IPR002374">
    <property type="entry name" value="cGMP_dep_kinase"/>
</dbReference>
<evidence type="ECO:0000256" key="5">
    <source>
        <dbReference type="ARBA" id="ARBA00022527"/>
    </source>
</evidence>
<dbReference type="PROSITE" id="PS51285">
    <property type="entry name" value="AGC_KINASE_CTER"/>
    <property type="match status" value="1"/>
</dbReference>
<feature type="active site" description="Proton acceptor" evidence="17">
    <location>
        <position position="676"/>
    </location>
</feature>
<evidence type="ECO:0000256" key="15">
    <source>
        <dbReference type="ARBA" id="ARBA00047298"/>
    </source>
</evidence>
<dbReference type="GO" id="GO:0046872">
    <property type="term" value="F:metal ion binding"/>
    <property type="evidence" value="ECO:0007669"/>
    <property type="project" value="UniProtKB-KW"/>
</dbReference>
<dbReference type="PANTHER" id="PTHR24353:SF37">
    <property type="entry name" value="CAMP-DEPENDENT PROTEIN KINASE CATALYTIC SUBUNIT PRKX"/>
    <property type="match status" value="1"/>
</dbReference>
<feature type="domain" description="AGC-kinase C-terminal" evidence="23">
    <location>
        <begin position="808"/>
        <end position="863"/>
    </location>
</feature>
<evidence type="ECO:0000256" key="4">
    <source>
        <dbReference type="ARBA" id="ARBA00022490"/>
    </source>
</evidence>
<keyword evidence="11 18" id="KW-0067">ATP-binding</keyword>
<dbReference type="PRINTS" id="PR00103">
    <property type="entry name" value="CAMPKINASE"/>
</dbReference>
<keyword evidence="7" id="KW-0808">Transferase</keyword>
<dbReference type="AlphaFoldDB" id="A0AAE0LG20"/>
<comment type="catalytic activity">
    <reaction evidence="16">
        <text>L-seryl-[protein] + ATP = O-phospho-L-seryl-[protein] + ADP + H(+)</text>
        <dbReference type="Rhea" id="RHEA:17989"/>
        <dbReference type="Rhea" id="RHEA-COMP:9863"/>
        <dbReference type="Rhea" id="RHEA-COMP:11604"/>
        <dbReference type="ChEBI" id="CHEBI:15378"/>
        <dbReference type="ChEBI" id="CHEBI:29999"/>
        <dbReference type="ChEBI" id="CHEBI:30616"/>
        <dbReference type="ChEBI" id="CHEBI:83421"/>
        <dbReference type="ChEBI" id="CHEBI:456216"/>
        <dbReference type="EC" id="2.7.11.12"/>
    </reaction>
</comment>
<dbReference type="InterPro" id="IPR000595">
    <property type="entry name" value="cNMP-bd_dom"/>
</dbReference>
<dbReference type="Gene3D" id="2.60.120.10">
    <property type="entry name" value="Jelly Rolls"/>
    <property type="match status" value="4"/>
</dbReference>
<dbReference type="GO" id="GO:0004691">
    <property type="term" value="F:cAMP-dependent protein kinase activity"/>
    <property type="evidence" value="ECO:0007669"/>
    <property type="project" value="TreeGrafter"/>
</dbReference>
<proteinExistence type="inferred from homology"/>
<dbReference type="Gene3D" id="3.30.200.20">
    <property type="entry name" value="Phosphorylase Kinase, domain 1"/>
    <property type="match status" value="1"/>
</dbReference>
<dbReference type="EC" id="2.7.11.12" evidence="3"/>
<evidence type="ECO:0000256" key="1">
    <source>
        <dbReference type="ARBA" id="ARBA00001946"/>
    </source>
</evidence>
<comment type="catalytic activity">
    <reaction evidence="15">
        <text>L-threonyl-[protein] + ATP = O-phospho-L-threonyl-[protein] + ADP + H(+)</text>
        <dbReference type="Rhea" id="RHEA:46608"/>
        <dbReference type="Rhea" id="RHEA-COMP:11060"/>
        <dbReference type="Rhea" id="RHEA-COMP:11605"/>
        <dbReference type="ChEBI" id="CHEBI:15378"/>
        <dbReference type="ChEBI" id="CHEBI:30013"/>
        <dbReference type="ChEBI" id="CHEBI:30616"/>
        <dbReference type="ChEBI" id="CHEBI:61977"/>
        <dbReference type="ChEBI" id="CHEBI:456216"/>
        <dbReference type="EC" id="2.7.11.12"/>
    </reaction>
</comment>
<dbReference type="SUPFAM" id="SSF51206">
    <property type="entry name" value="cAMP-binding domain-like"/>
    <property type="match status" value="4"/>
</dbReference>
<comment type="caution">
    <text evidence="24">The sequence shown here is derived from an EMBL/GenBank/DDBJ whole genome shotgun (WGS) entry which is preliminary data.</text>
</comment>
<evidence type="ECO:0000256" key="12">
    <source>
        <dbReference type="ARBA" id="ARBA00022842"/>
    </source>
</evidence>
<evidence type="ECO:0000256" key="19">
    <source>
        <dbReference type="PROSITE-ProRule" id="PRU10141"/>
    </source>
</evidence>
<dbReference type="InterPro" id="IPR000719">
    <property type="entry name" value="Prot_kinase_dom"/>
</dbReference>
<evidence type="ECO:0000313" key="25">
    <source>
        <dbReference type="Proteomes" id="UP001190700"/>
    </source>
</evidence>
<dbReference type="PROSITE" id="PS00888">
    <property type="entry name" value="CNMP_BINDING_1"/>
    <property type="match status" value="2"/>
</dbReference>
<feature type="domain" description="Cyclic nucleotide-binding" evidence="22">
    <location>
        <begin position="183"/>
        <end position="284"/>
    </location>
</feature>
<evidence type="ECO:0000256" key="7">
    <source>
        <dbReference type="ARBA" id="ARBA00022679"/>
    </source>
</evidence>
<keyword evidence="10" id="KW-0418">Kinase</keyword>
<dbReference type="InterPro" id="IPR011009">
    <property type="entry name" value="Kinase-like_dom_sf"/>
</dbReference>
<keyword evidence="4" id="KW-0963">Cytoplasm</keyword>
<evidence type="ECO:0000256" key="14">
    <source>
        <dbReference type="ARBA" id="ARBA00024113"/>
    </source>
</evidence>
<comment type="cofactor">
    <cofactor evidence="1">
        <name>Mg(2+)</name>
        <dbReference type="ChEBI" id="CHEBI:18420"/>
    </cofactor>
</comment>